<dbReference type="EMBL" id="CAXIXY010000007">
    <property type="protein sequence ID" value="CAL2093300.1"/>
    <property type="molecule type" value="Genomic_DNA"/>
</dbReference>
<evidence type="ECO:0000313" key="2">
    <source>
        <dbReference type="Proteomes" id="UP001497416"/>
    </source>
</evidence>
<sequence>MLNLNCKIKVHETSGLIPTGKVYEFSHVKDIRIQSSYKTFTDTATITMPKAIVTSAVNNSLGIELAKRSPIDFKQRSINEFFKIDHFIEIFLGYNGDYKPAFRGYIREVKGDAPVKIVCDDMMYYLKKYKMIATDDPELGLRNEEKDDDENEIPRNNSAIVNQPIEKLKERLKKIDAPFEVAEIKIEDLGTRKIDRKWNIVEFLDNLKEDFHIYSFMRLESDKDGNAKSVLHVTSNPCLYKQEKIKEITDKYEDKTQKLKLPERLLDRAVSLLGINDVVDFFRKKDPIYPGDGTFRFHYNIINDNLKVTEEDTKKVKVRAEISYVNSNVPIPQEIGDPDGRLVKQYVFHNNEEELDFSNPVEFKKKKEEIKGVLKTIAGVRLAHLKQKGVTGSITTFGEPFIRPLDSVFLTNAEEKEKNNPFQVEEVERTYGVGGYRQIISLGRLLEEKAK</sequence>
<dbReference type="RefSeq" id="WP_348713587.1">
    <property type="nucleotide sequence ID" value="NZ_CAXIXY010000007.1"/>
</dbReference>
<reference evidence="1 2" key="1">
    <citation type="submission" date="2024-05" db="EMBL/GenBank/DDBJ databases">
        <authorList>
            <person name="Duchaud E."/>
        </authorList>
    </citation>
    <scope>NUCLEOTIDE SEQUENCE [LARGE SCALE GENOMIC DNA]</scope>
    <source>
        <strain evidence="1">Ena-SAMPLE-TAB-13-05-2024-13:56:06:370-140302</strain>
    </source>
</reference>
<comment type="caution">
    <text evidence="1">The sequence shown here is derived from an EMBL/GenBank/DDBJ whole genome shotgun (WGS) entry which is preliminary data.</text>
</comment>
<dbReference type="Proteomes" id="UP001497416">
    <property type="component" value="Unassembled WGS sequence"/>
</dbReference>
<proteinExistence type="predicted"/>
<accession>A0ABP1ETP4</accession>
<name>A0ABP1ETP4_9FLAO</name>
<evidence type="ECO:0000313" key="1">
    <source>
        <dbReference type="EMBL" id="CAL2093300.1"/>
    </source>
</evidence>
<organism evidence="1 2">
    <name type="scientific">Tenacibaculum platacis</name>
    <dbReference type="NCBI Taxonomy" id="3137852"/>
    <lineage>
        <taxon>Bacteria</taxon>
        <taxon>Pseudomonadati</taxon>
        <taxon>Bacteroidota</taxon>
        <taxon>Flavobacteriia</taxon>
        <taxon>Flavobacteriales</taxon>
        <taxon>Flavobacteriaceae</taxon>
        <taxon>Tenacibaculum</taxon>
    </lineage>
</organism>
<gene>
    <name evidence="1" type="ORF">T190607A01A_50177</name>
</gene>
<protein>
    <submittedName>
        <fullName evidence="1">Uncharacterized protein</fullName>
    </submittedName>
</protein>
<keyword evidence="2" id="KW-1185">Reference proteome</keyword>